<dbReference type="InterPro" id="IPR024775">
    <property type="entry name" value="DinB-like"/>
</dbReference>
<comment type="caution">
    <text evidence="2">The sequence shown here is derived from an EMBL/GenBank/DDBJ whole genome shotgun (WGS) entry which is preliminary data.</text>
</comment>
<dbReference type="EMBL" id="MDER01000025">
    <property type="protein sequence ID" value="ODP30062.1"/>
    <property type="molecule type" value="Genomic_DNA"/>
</dbReference>
<evidence type="ECO:0000259" key="1">
    <source>
        <dbReference type="Pfam" id="PF12867"/>
    </source>
</evidence>
<keyword evidence="3" id="KW-1185">Reference proteome</keyword>
<feature type="domain" description="DinB-like" evidence="1">
    <location>
        <begin position="19"/>
        <end position="145"/>
    </location>
</feature>
<dbReference type="GO" id="GO:0016787">
    <property type="term" value="F:hydrolase activity"/>
    <property type="evidence" value="ECO:0007669"/>
    <property type="project" value="UniProtKB-KW"/>
</dbReference>
<protein>
    <submittedName>
        <fullName evidence="2">Putative metal-dependent hydrolase</fullName>
    </submittedName>
</protein>
<evidence type="ECO:0000313" key="3">
    <source>
        <dbReference type="Proteomes" id="UP000094578"/>
    </source>
</evidence>
<gene>
    <name evidence="2" type="ORF">PTI45_00515</name>
</gene>
<proteinExistence type="predicted"/>
<reference evidence="2 3" key="1">
    <citation type="submission" date="2016-08" db="EMBL/GenBank/DDBJ databases">
        <title>Genome sequencing of Paenibacillus sp. TI45-13ar, isolated from Korean traditional nuruk.</title>
        <authorList>
            <person name="Kim S.-J."/>
        </authorList>
    </citation>
    <scope>NUCLEOTIDE SEQUENCE [LARGE SCALE GENOMIC DNA]</scope>
    <source>
        <strain evidence="2 3">TI45-13ar</strain>
    </source>
</reference>
<sequence length="156" mass="18288">MQNAIYRYLPDMEHFVEQIRAIPEAEIDFKPAPEAWSIHEIVVHLFDVEIMLQSRLKSVLAEENPVIRAFDQDLWAQNLKYSSLNMEHHLQALIAMRRAFAPVLEQIRDEDWERTGEHTEDGTLTARMIAEKLCVSHLELHVKQVQRNRDAYAAQK</sequence>
<dbReference type="Pfam" id="PF12867">
    <property type="entry name" value="DinB_2"/>
    <property type="match status" value="1"/>
</dbReference>
<evidence type="ECO:0000313" key="2">
    <source>
        <dbReference type="EMBL" id="ODP30062.1"/>
    </source>
</evidence>
<name>A0A1E3L8D1_9BACL</name>
<dbReference type="Gene3D" id="1.20.120.450">
    <property type="entry name" value="dinb family like domain"/>
    <property type="match status" value="1"/>
</dbReference>
<organism evidence="2 3">
    <name type="scientific">Paenibacillus nuruki</name>
    <dbReference type="NCBI Taxonomy" id="1886670"/>
    <lineage>
        <taxon>Bacteria</taxon>
        <taxon>Bacillati</taxon>
        <taxon>Bacillota</taxon>
        <taxon>Bacilli</taxon>
        <taxon>Bacillales</taxon>
        <taxon>Paenibacillaceae</taxon>
        <taxon>Paenibacillus</taxon>
    </lineage>
</organism>
<accession>A0A1E3L8D1</accession>
<dbReference type="RefSeq" id="WP_069325985.1">
    <property type="nucleotide sequence ID" value="NZ_MDER01000025.1"/>
</dbReference>
<dbReference type="STRING" id="1886670.PTI45_00515"/>
<dbReference type="InterPro" id="IPR034660">
    <property type="entry name" value="DinB/YfiT-like"/>
</dbReference>
<dbReference type="SUPFAM" id="SSF109854">
    <property type="entry name" value="DinB/YfiT-like putative metalloenzymes"/>
    <property type="match status" value="1"/>
</dbReference>
<dbReference type="AlphaFoldDB" id="A0A1E3L8D1"/>
<keyword evidence="2" id="KW-0378">Hydrolase</keyword>
<dbReference type="Proteomes" id="UP000094578">
    <property type="component" value="Unassembled WGS sequence"/>
</dbReference>